<proteinExistence type="predicted"/>
<organism evidence="2 3">
    <name type="scientific">Echinococcus canadensis</name>
    <dbReference type="NCBI Taxonomy" id="519352"/>
    <lineage>
        <taxon>Eukaryota</taxon>
        <taxon>Metazoa</taxon>
        <taxon>Spiralia</taxon>
        <taxon>Lophotrochozoa</taxon>
        <taxon>Platyhelminthes</taxon>
        <taxon>Cestoda</taxon>
        <taxon>Eucestoda</taxon>
        <taxon>Cyclophyllidea</taxon>
        <taxon>Taeniidae</taxon>
        <taxon>Echinococcus</taxon>
        <taxon>Echinococcus canadensis group</taxon>
    </lineage>
</organism>
<keyword evidence="2" id="KW-1185">Reference proteome</keyword>
<keyword evidence="1" id="KW-0472">Membrane</keyword>
<name>A0A915EWB4_9CEST</name>
<dbReference type="WBParaSite" id="maker-E.canG7_contigs_4279-snap-gene-0.11-mRNA-1">
    <property type="protein sequence ID" value="maker-E.canG7_contigs_4279-snap-gene-0.11-mRNA-1"/>
    <property type="gene ID" value="EcG7_08035"/>
</dbReference>
<keyword evidence="1" id="KW-1133">Transmembrane helix</keyword>
<accession>A0A915EWB4</accession>
<keyword evidence="1" id="KW-0812">Transmembrane</keyword>
<sequence length="80" mass="9426">NLPNNLNTMLGALLWLLYLLNTNFYSRYVIFTAYDQTSSIDYKLQPYIRRNFPILSSHKMMNGQKMFRVAIALLAFYLPV</sequence>
<evidence type="ECO:0000313" key="3">
    <source>
        <dbReference type="WBParaSite" id="maker-E.canG7_contigs_4279-snap-gene-0.11-mRNA-1"/>
    </source>
</evidence>
<reference evidence="3" key="1">
    <citation type="submission" date="2022-11" db="UniProtKB">
        <authorList>
            <consortium name="WormBaseParasite"/>
        </authorList>
    </citation>
    <scope>IDENTIFICATION</scope>
</reference>
<protein>
    <submittedName>
        <fullName evidence="3">Uncharacterized protein</fullName>
    </submittedName>
</protein>
<dbReference type="AlphaFoldDB" id="A0A915EWB4"/>
<evidence type="ECO:0000313" key="2">
    <source>
        <dbReference type="Proteomes" id="UP000887562"/>
    </source>
</evidence>
<dbReference type="Proteomes" id="UP000887562">
    <property type="component" value="Unplaced"/>
</dbReference>
<feature type="transmembrane region" description="Helical" evidence="1">
    <location>
        <begin position="12"/>
        <end position="34"/>
    </location>
</feature>
<evidence type="ECO:0000256" key="1">
    <source>
        <dbReference type="SAM" id="Phobius"/>
    </source>
</evidence>